<evidence type="ECO:0000313" key="1">
    <source>
        <dbReference type="EMBL" id="RNA29906.1"/>
    </source>
</evidence>
<dbReference type="Proteomes" id="UP000276133">
    <property type="component" value="Unassembled WGS sequence"/>
</dbReference>
<evidence type="ECO:0000313" key="2">
    <source>
        <dbReference type="Proteomes" id="UP000276133"/>
    </source>
</evidence>
<reference evidence="1 2" key="1">
    <citation type="journal article" date="2018" name="Sci. Rep.">
        <title>Genomic signatures of local adaptation to the degree of environmental predictability in rotifers.</title>
        <authorList>
            <person name="Franch-Gras L."/>
            <person name="Hahn C."/>
            <person name="Garcia-Roger E.M."/>
            <person name="Carmona M.J."/>
            <person name="Serra M."/>
            <person name="Gomez A."/>
        </authorList>
    </citation>
    <scope>NUCLEOTIDE SEQUENCE [LARGE SCALE GENOMIC DNA]</scope>
    <source>
        <strain evidence="1">HYR1</strain>
    </source>
</reference>
<dbReference type="AlphaFoldDB" id="A0A3M7S276"/>
<keyword evidence="2" id="KW-1185">Reference proteome</keyword>
<proteinExistence type="predicted"/>
<protein>
    <submittedName>
        <fullName evidence="1">Uncharacterized protein</fullName>
    </submittedName>
</protein>
<accession>A0A3M7S276</accession>
<comment type="caution">
    <text evidence="1">The sequence shown here is derived from an EMBL/GenBank/DDBJ whole genome shotgun (WGS) entry which is preliminary data.</text>
</comment>
<gene>
    <name evidence="1" type="ORF">BpHYR1_048065</name>
</gene>
<dbReference type="EMBL" id="REGN01002155">
    <property type="protein sequence ID" value="RNA29906.1"/>
    <property type="molecule type" value="Genomic_DNA"/>
</dbReference>
<sequence>MMLEFRLIEILKITTYHNTSDLINSLNLIIRNIDSFIEHENHIEWKTIKEKFYENDSMK</sequence>
<organism evidence="1 2">
    <name type="scientific">Brachionus plicatilis</name>
    <name type="common">Marine rotifer</name>
    <name type="synonym">Brachionus muelleri</name>
    <dbReference type="NCBI Taxonomy" id="10195"/>
    <lineage>
        <taxon>Eukaryota</taxon>
        <taxon>Metazoa</taxon>
        <taxon>Spiralia</taxon>
        <taxon>Gnathifera</taxon>
        <taxon>Rotifera</taxon>
        <taxon>Eurotatoria</taxon>
        <taxon>Monogononta</taxon>
        <taxon>Pseudotrocha</taxon>
        <taxon>Ploima</taxon>
        <taxon>Brachionidae</taxon>
        <taxon>Brachionus</taxon>
    </lineage>
</organism>
<name>A0A3M7S276_BRAPC</name>